<dbReference type="InterPro" id="IPR002941">
    <property type="entry name" value="DNA_methylase_N4/N6"/>
</dbReference>
<dbReference type="GO" id="GO:0008170">
    <property type="term" value="F:N-methyltransferase activity"/>
    <property type="evidence" value="ECO:0007669"/>
    <property type="project" value="InterPro"/>
</dbReference>
<evidence type="ECO:0000256" key="5">
    <source>
        <dbReference type="ARBA" id="ARBA00022747"/>
    </source>
</evidence>
<evidence type="ECO:0000256" key="6">
    <source>
        <dbReference type="ARBA" id="ARBA00023125"/>
    </source>
</evidence>
<dbReference type="InterPro" id="IPR017985">
    <property type="entry name" value="MeTrfase_CN4_CS"/>
</dbReference>
<evidence type="ECO:0000256" key="7">
    <source>
        <dbReference type="ARBA" id="ARBA00049120"/>
    </source>
</evidence>
<evidence type="ECO:0000256" key="8">
    <source>
        <dbReference type="RuleBase" id="RU362026"/>
    </source>
</evidence>
<dbReference type="GO" id="GO:0015667">
    <property type="term" value="F:site-specific DNA-methyltransferase (cytosine-N4-specific) activity"/>
    <property type="evidence" value="ECO:0007669"/>
    <property type="project" value="UniProtKB-EC"/>
</dbReference>
<accession>A0A7J5TSL6</accession>
<proteinExistence type="inferred from homology"/>
<keyword evidence="2 10" id="KW-0489">Methyltransferase</keyword>
<dbReference type="InterPro" id="IPR001091">
    <property type="entry name" value="RM_Methyltransferase"/>
</dbReference>
<dbReference type="SUPFAM" id="SSF53335">
    <property type="entry name" value="S-adenosyl-L-methionine-dependent methyltransferases"/>
    <property type="match status" value="2"/>
</dbReference>
<evidence type="ECO:0000256" key="4">
    <source>
        <dbReference type="ARBA" id="ARBA00022691"/>
    </source>
</evidence>
<gene>
    <name evidence="10" type="ORF">F5984_24205</name>
</gene>
<comment type="similarity">
    <text evidence="1">Belongs to the N(4)/N(6)-methyltransferase family. N(4) subfamily.</text>
</comment>
<keyword evidence="3 10" id="KW-0808">Transferase</keyword>
<dbReference type="AlphaFoldDB" id="A0A7J5TSL6"/>
<dbReference type="InterPro" id="IPR029063">
    <property type="entry name" value="SAM-dependent_MTases_sf"/>
</dbReference>
<dbReference type="GO" id="GO:0003677">
    <property type="term" value="F:DNA binding"/>
    <property type="evidence" value="ECO:0007669"/>
    <property type="project" value="UniProtKB-KW"/>
</dbReference>
<keyword evidence="5" id="KW-0680">Restriction system</keyword>
<sequence>MVVEPPVVEIHLPDHQILQGNAKNLDVLSLQFPVQGFDVILTSPPYWKRRDYEHDEQLGQEDTPDEYIEVLSDTVALWARWLAPHASVFINLADTHHNGFLVGTPILFELAMREKGWRVAHRIIWSKPSSVPTASPRRLASRHETVLQLVPPRKKATETYYFDRFALNDRIPEAEIGDVWHVAPSRGQSGHVAPFPKELARRILLLACPERVCEQCGKPHQRQVEPSPALNPNRKQARRAIELFQEHNLTEDHLAAIRAVGISDVGMGKKLQNGSGKNSPRVQQLADEAKQALGGYFREFTFALKQHVGWESCGCSETTRPGWLLDPFAGSNTSLLAARELGFRAVGVDLTPHPL</sequence>
<feature type="domain" description="DNA methylase N-4/N-6" evidence="9">
    <location>
        <begin position="38"/>
        <end position="210"/>
    </location>
</feature>
<dbReference type="EMBL" id="WELI01000015">
    <property type="protein sequence ID" value="KAB7726427.1"/>
    <property type="molecule type" value="Genomic_DNA"/>
</dbReference>
<dbReference type="RefSeq" id="WP_019990992.1">
    <property type="nucleotide sequence ID" value="NZ_WELI01000015.1"/>
</dbReference>
<evidence type="ECO:0000256" key="3">
    <source>
        <dbReference type="ARBA" id="ARBA00022679"/>
    </source>
</evidence>
<dbReference type="Pfam" id="PF01555">
    <property type="entry name" value="N6_N4_Mtase"/>
    <property type="match status" value="1"/>
</dbReference>
<organism evidence="10 11">
    <name type="scientific">Rudanella paleaurantiibacter</name>
    <dbReference type="NCBI Taxonomy" id="2614655"/>
    <lineage>
        <taxon>Bacteria</taxon>
        <taxon>Pseudomonadati</taxon>
        <taxon>Bacteroidota</taxon>
        <taxon>Cytophagia</taxon>
        <taxon>Cytophagales</taxon>
        <taxon>Cytophagaceae</taxon>
        <taxon>Rudanella</taxon>
    </lineage>
</organism>
<evidence type="ECO:0000313" key="11">
    <source>
        <dbReference type="Proteomes" id="UP000488299"/>
    </source>
</evidence>
<reference evidence="10 11" key="1">
    <citation type="submission" date="2019-10" db="EMBL/GenBank/DDBJ databases">
        <title>Rudanella paleaurantiibacter sp. nov., isolated from sludge.</title>
        <authorList>
            <person name="Xu S.Q."/>
        </authorList>
    </citation>
    <scope>NUCLEOTIDE SEQUENCE [LARGE SCALE GENOMIC DNA]</scope>
    <source>
        <strain evidence="10 11">HX-22-17</strain>
    </source>
</reference>
<evidence type="ECO:0000256" key="2">
    <source>
        <dbReference type="ARBA" id="ARBA00022603"/>
    </source>
</evidence>
<dbReference type="Gene3D" id="3.40.50.150">
    <property type="entry name" value="Vaccinia Virus protein VP39"/>
    <property type="match status" value="2"/>
</dbReference>
<dbReference type="GO" id="GO:0009307">
    <property type="term" value="P:DNA restriction-modification system"/>
    <property type="evidence" value="ECO:0007669"/>
    <property type="project" value="UniProtKB-KW"/>
</dbReference>
<evidence type="ECO:0000259" key="9">
    <source>
        <dbReference type="Pfam" id="PF01555"/>
    </source>
</evidence>
<keyword evidence="11" id="KW-1185">Reference proteome</keyword>
<dbReference type="GO" id="GO:0032259">
    <property type="term" value="P:methylation"/>
    <property type="evidence" value="ECO:0007669"/>
    <property type="project" value="UniProtKB-KW"/>
</dbReference>
<dbReference type="PROSITE" id="PS00093">
    <property type="entry name" value="N4_MTASE"/>
    <property type="match status" value="1"/>
</dbReference>
<evidence type="ECO:0000256" key="1">
    <source>
        <dbReference type="ARBA" id="ARBA00010203"/>
    </source>
</evidence>
<dbReference type="EC" id="2.1.1.-" evidence="8"/>
<comment type="catalytic activity">
    <reaction evidence="7">
        <text>a 2'-deoxycytidine in DNA + S-adenosyl-L-methionine = an N(4)-methyl-2'-deoxycytidine in DNA + S-adenosyl-L-homocysteine + H(+)</text>
        <dbReference type="Rhea" id="RHEA:16857"/>
        <dbReference type="Rhea" id="RHEA-COMP:11369"/>
        <dbReference type="Rhea" id="RHEA-COMP:13674"/>
        <dbReference type="ChEBI" id="CHEBI:15378"/>
        <dbReference type="ChEBI" id="CHEBI:57856"/>
        <dbReference type="ChEBI" id="CHEBI:59789"/>
        <dbReference type="ChEBI" id="CHEBI:85452"/>
        <dbReference type="ChEBI" id="CHEBI:137933"/>
        <dbReference type="EC" id="2.1.1.113"/>
    </reaction>
</comment>
<dbReference type="PRINTS" id="PR00508">
    <property type="entry name" value="S21N4MTFRASE"/>
</dbReference>
<evidence type="ECO:0000313" key="10">
    <source>
        <dbReference type="EMBL" id="KAB7726427.1"/>
    </source>
</evidence>
<dbReference type="Proteomes" id="UP000488299">
    <property type="component" value="Unassembled WGS sequence"/>
</dbReference>
<name>A0A7J5TSL6_9BACT</name>
<protein>
    <recommendedName>
        <fullName evidence="8">Methyltransferase</fullName>
        <ecNumber evidence="8">2.1.1.-</ecNumber>
    </recommendedName>
</protein>
<keyword evidence="4" id="KW-0949">S-adenosyl-L-methionine</keyword>
<keyword evidence="6" id="KW-0238">DNA-binding</keyword>
<comment type="caution">
    <text evidence="10">The sequence shown here is derived from an EMBL/GenBank/DDBJ whole genome shotgun (WGS) entry which is preliminary data.</text>
</comment>